<evidence type="ECO:0000313" key="1">
    <source>
        <dbReference type="EMBL" id="KAI6089373.1"/>
    </source>
</evidence>
<gene>
    <name evidence="1" type="ORF">F4821DRAFT_62357</name>
</gene>
<organism evidence="1 2">
    <name type="scientific">Hypoxylon rubiginosum</name>
    <dbReference type="NCBI Taxonomy" id="110542"/>
    <lineage>
        <taxon>Eukaryota</taxon>
        <taxon>Fungi</taxon>
        <taxon>Dikarya</taxon>
        <taxon>Ascomycota</taxon>
        <taxon>Pezizomycotina</taxon>
        <taxon>Sordariomycetes</taxon>
        <taxon>Xylariomycetidae</taxon>
        <taxon>Xylariales</taxon>
        <taxon>Hypoxylaceae</taxon>
        <taxon>Hypoxylon</taxon>
    </lineage>
</organism>
<proteinExistence type="predicted"/>
<sequence length="149" mass="17179">MARISRDHSAAPSAIPSAVTRCHRRRVFLIISWLALTMAGHRLDSRCRHNFSRRPTHTFDQPPVLDTFLPTPKISRSDWQRSSKALGRSKRSRRYNQVWIRQVSIDRVSLSINCHTRYKNSQSCHLGDDAGYKRVSPSKRLLELVCEPG</sequence>
<dbReference type="EMBL" id="MU394296">
    <property type="protein sequence ID" value="KAI6089373.1"/>
    <property type="molecule type" value="Genomic_DNA"/>
</dbReference>
<comment type="caution">
    <text evidence="1">The sequence shown here is derived from an EMBL/GenBank/DDBJ whole genome shotgun (WGS) entry which is preliminary data.</text>
</comment>
<accession>A0ACC0D9N7</accession>
<protein>
    <submittedName>
        <fullName evidence="1">Uncharacterized protein</fullName>
    </submittedName>
</protein>
<keyword evidence="2" id="KW-1185">Reference proteome</keyword>
<reference evidence="1 2" key="1">
    <citation type="journal article" date="2022" name="New Phytol.">
        <title>Ecological generalism drives hyperdiversity of secondary metabolite gene clusters in xylarialean endophytes.</title>
        <authorList>
            <person name="Franco M.E.E."/>
            <person name="Wisecaver J.H."/>
            <person name="Arnold A.E."/>
            <person name="Ju Y.M."/>
            <person name="Slot J.C."/>
            <person name="Ahrendt S."/>
            <person name="Moore L.P."/>
            <person name="Eastman K.E."/>
            <person name="Scott K."/>
            <person name="Konkel Z."/>
            <person name="Mondo S.J."/>
            <person name="Kuo A."/>
            <person name="Hayes R.D."/>
            <person name="Haridas S."/>
            <person name="Andreopoulos B."/>
            <person name="Riley R."/>
            <person name="LaButti K."/>
            <person name="Pangilinan J."/>
            <person name="Lipzen A."/>
            <person name="Amirebrahimi M."/>
            <person name="Yan J."/>
            <person name="Adam C."/>
            <person name="Keymanesh K."/>
            <person name="Ng V."/>
            <person name="Louie K."/>
            <person name="Northen T."/>
            <person name="Drula E."/>
            <person name="Henrissat B."/>
            <person name="Hsieh H.M."/>
            <person name="Youens-Clark K."/>
            <person name="Lutzoni F."/>
            <person name="Miadlikowska J."/>
            <person name="Eastwood D.C."/>
            <person name="Hamelin R.C."/>
            <person name="Grigoriev I.V."/>
            <person name="U'Ren J.M."/>
        </authorList>
    </citation>
    <scope>NUCLEOTIDE SEQUENCE [LARGE SCALE GENOMIC DNA]</scope>
    <source>
        <strain evidence="1 2">ER1909</strain>
    </source>
</reference>
<name>A0ACC0D9N7_9PEZI</name>
<dbReference type="Proteomes" id="UP001497680">
    <property type="component" value="Unassembled WGS sequence"/>
</dbReference>
<evidence type="ECO:0000313" key="2">
    <source>
        <dbReference type="Proteomes" id="UP001497680"/>
    </source>
</evidence>